<evidence type="ECO:0008006" key="3">
    <source>
        <dbReference type="Google" id="ProtNLM"/>
    </source>
</evidence>
<dbReference type="OrthoDB" id="3872111at2"/>
<evidence type="ECO:0000313" key="1">
    <source>
        <dbReference type="EMBL" id="KMS76212.1"/>
    </source>
</evidence>
<sequence>MTDRLPLLSAQLTFGLDAQRAGRRGTVTMMFRASPGHLSTADVRQVLQSVVLRNPALSYRIRFSRGAAYQEWYPEECDFAELHTAGADAVPGCVTEVIEEFETSLDGAPMAARLIRSPESDNLLLVLDHALVDEQSMLLIKRQLAAPSAPDDSQLARYQAAIHDRKAFEDAAANGPGIKFWADRLEAAGEFPRATGRTTRVIPIDTLPSVAIPRSFRGSLFPYVLFSIHRALRDVAEPGPSVIGYPWGGRNGAYADVVGCFMNTVISLDPPGARQTPDAAGDFVRGWYREIDHADVPFPAVTALGSTFSGSVTALLSYTHAGERTVRIAGVPVVEVTSTHSRPPEVCSFMAAAQVRDEELHLRLLLDEEIAGYGAQEFGSRWRHWLTTAISSFPERKP</sequence>
<organism evidence="1 2">
    <name type="scientific">Streptomyces viridochromogenes</name>
    <dbReference type="NCBI Taxonomy" id="1938"/>
    <lineage>
        <taxon>Bacteria</taxon>
        <taxon>Bacillati</taxon>
        <taxon>Actinomycetota</taxon>
        <taxon>Actinomycetes</taxon>
        <taxon>Kitasatosporales</taxon>
        <taxon>Streptomycetaceae</taxon>
        <taxon>Streptomyces</taxon>
    </lineage>
</organism>
<gene>
    <name evidence="1" type="ORF">ACM01_05735</name>
</gene>
<comment type="caution">
    <text evidence="1">The sequence shown here is derived from an EMBL/GenBank/DDBJ whole genome shotgun (WGS) entry which is preliminary data.</text>
</comment>
<dbReference type="InterPro" id="IPR023213">
    <property type="entry name" value="CAT-like_dom_sf"/>
</dbReference>
<accession>A0A0J7ZLB2</accession>
<evidence type="ECO:0000313" key="2">
    <source>
        <dbReference type="Proteomes" id="UP000037432"/>
    </source>
</evidence>
<protein>
    <recommendedName>
        <fullName evidence="3">Condensation domain-containing protein</fullName>
    </recommendedName>
</protein>
<reference evidence="1 2" key="1">
    <citation type="submission" date="2015-06" db="EMBL/GenBank/DDBJ databases">
        <authorList>
            <person name="Ju K.-S."/>
            <person name="Doroghazi J.R."/>
            <person name="Metcalf W.W."/>
        </authorList>
    </citation>
    <scope>NUCLEOTIDE SEQUENCE [LARGE SCALE GENOMIC DNA]</scope>
    <source>
        <strain evidence="1 2">NRRL 3414</strain>
    </source>
</reference>
<dbReference type="Proteomes" id="UP000037432">
    <property type="component" value="Unassembled WGS sequence"/>
</dbReference>
<dbReference type="AlphaFoldDB" id="A0A0J7ZLB2"/>
<name>A0A0J7ZLB2_STRVR</name>
<proteinExistence type="predicted"/>
<dbReference type="Gene3D" id="3.30.559.30">
    <property type="entry name" value="Nonribosomal peptide synthetase, condensation domain"/>
    <property type="match status" value="1"/>
</dbReference>
<dbReference type="PATRIC" id="fig|1938.3.peg.1593"/>
<dbReference type="EMBL" id="LFNT01000004">
    <property type="protein sequence ID" value="KMS76212.1"/>
    <property type="molecule type" value="Genomic_DNA"/>
</dbReference>
<dbReference type="Gene3D" id="3.30.559.10">
    <property type="entry name" value="Chloramphenicol acetyltransferase-like domain"/>
    <property type="match status" value="1"/>
</dbReference>
<dbReference type="SUPFAM" id="SSF52777">
    <property type="entry name" value="CoA-dependent acyltransferases"/>
    <property type="match status" value="2"/>
</dbReference>